<dbReference type="NCBIfam" id="NF011616">
    <property type="entry name" value="PRK15042.1"/>
    <property type="match status" value="1"/>
</dbReference>
<dbReference type="InterPro" id="IPR010254">
    <property type="entry name" value="B12-dep_deHydtase_bsu"/>
</dbReference>
<dbReference type="AlphaFoldDB" id="A0AAC8ZGW3"/>
<sequence length="232" mass="25172">MTEIDENLVRKIVREVLAQTQTDQTIDFQKNGSAVATSESASYNGDAVPEKNVSWFQSVGLAKPGYSKDEIVIAVAPAFATVLTKTESGVSHQEALRQIIAGIEEEGLKARVIKAYDTSDVSFMAVEADHLSGSGISVGIQSKGTVIIHQKDQEALNNLELFPEAPVIDAKMFRQIGKNAARYAKGDSPEPVSQPNDQMARPNFQAISAILHIRETHQVVPGKPAEEIKVTF</sequence>
<evidence type="ECO:0000313" key="2">
    <source>
        <dbReference type="Proteomes" id="UP000036000"/>
    </source>
</evidence>
<organism evidence="1 2">
    <name type="scientific">Levilactobacillus koreensis</name>
    <dbReference type="NCBI Taxonomy" id="637971"/>
    <lineage>
        <taxon>Bacteria</taxon>
        <taxon>Bacillati</taxon>
        <taxon>Bacillota</taxon>
        <taxon>Bacilli</taxon>
        <taxon>Lactobacillales</taxon>
        <taxon>Lactobacillaceae</taxon>
        <taxon>Levilactobacillus</taxon>
    </lineage>
</organism>
<name>A0AAC8ZGW3_9LACO</name>
<accession>A0AAC8ZGW3</accession>
<evidence type="ECO:0000313" key="1">
    <source>
        <dbReference type="EMBL" id="AKP65386.1"/>
    </source>
</evidence>
<dbReference type="SUPFAM" id="SSF52968">
    <property type="entry name" value="B12-dependent dehydatase associated subunit"/>
    <property type="match status" value="1"/>
</dbReference>
<dbReference type="Proteomes" id="UP000036000">
    <property type="component" value="Chromosome"/>
</dbReference>
<dbReference type="RefSeq" id="WP_048735682.1">
    <property type="nucleotide sequence ID" value="NZ_CP012033.1"/>
</dbReference>
<dbReference type="InterPro" id="IPR025541">
    <property type="entry name" value="Ppandiol/glycerol_DHydtase_msu"/>
</dbReference>
<dbReference type="Pfam" id="PF02288">
    <property type="entry name" value="Dehydratase_MU"/>
    <property type="match status" value="1"/>
</dbReference>
<protein>
    <submittedName>
        <fullName evidence="1">Propanediol dehydratase</fullName>
    </submittedName>
</protein>
<keyword evidence="2" id="KW-1185">Reference proteome</keyword>
<dbReference type="EMBL" id="CP012033">
    <property type="protein sequence ID" value="AKP65386.1"/>
    <property type="molecule type" value="Genomic_DNA"/>
</dbReference>
<proteinExistence type="predicted"/>
<reference evidence="1 2" key="1">
    <citation type="submission" date="2015-07" db="EMBL/GenBank/DDBJ databases">
        <title>Lactobacillus korensis/26-25/ whole genome sequencing.</title>
        <authorList>
            <person name="Kim M.K."/>
            <person name="Im W.-T."/>
            <person name="Srinivasan S."/>
            <person name="Lee J.-J."/>
        </authorList>
    </citation>
    <scope>NUCLEOTIDE SEQUENCE [LARGE SCALE GENOMIC DNA]</scope>
    <source>
        <strain evidence="1 2">26-25</strain>
    </source>
</reference>
<dbReference type="KEGG" id="lko:ABN16_10485"/>
<dbReference type="Gene3D" id="3.40.50.10150">
    <property type="entry name" value="B12-dependent dehydatase associated subunit"/>
    <property type="match status" value="1"/>
</dbReference>
<dbReference type="PIRSF" id="PIRSF018506">
    <property type="entry name" value="Prpndl_dhdrts_md"/>
    <property type="match status" value="1"/>
</dbReference>
<dbReference type="InterPro" id="IPR003208">
    <property type="entry name" value="Dehydtase/Dehydtase_re"/>
</dbReference>
<gene>
    <name evidence="1" type="ORF">ABN16_10485</name>
</gene>